<keyword evidence="1" id="KW-1133">Transmembrane helix</keyword>
<keyword evidence="4" id="KW-1185">Reference proteome</keyword>
<feature type="domain" description="VTT" evidence="2">
    <location>
        <begin position="28"/>
        <end position="133"/>
    </location>
</feature>
<evidence type="ECO:0000313" key="4">
    <source>
        <dbReference type="Proteomes" id="UP000028824"/>
    </source>
</evidence>
<dbReference type="Pfam" id="PF09335">
    <property type="entry name" value="VTT_dom"/>
    <property type="match status" value="1"/>
</dbReference>
<gene>
    <name evidence="3" type="ORF">CG50_13660</name>
</gene>
<accession>A0A086Y2F6</accession>
<dbReference type="AlphaFoldDB" id="A0A086Y2F6"/>
<dbReference type="Proteomes" id="UP000028824">
    <property type="component" value="Unassembled WGS sequence"/>
</dbReference>
<dbReference type="PANTHER" id="PTHR42709">
    <property type="entry name" value="ALKALINE PHOSPHATASE LIKE PROTEIN"/>
    <property type="match status" value="1"/>
</dbReference>
<proteinExistence type="predicted"/>
<evidence type="ECO:0000259" key="2">
    <source>
        <dbReference type="Pfam" id="PF09335"/>
    </source>
</evidence>
<dbReference type="InterPro" id="IPR032816">
    <property type="entry name" value="VTT_dom"/>
</dbReference>
<dbReference type="EMBL" id="JFZB01000006">
    <property type="protein sequence ID" value="KFI28456.1"/>
    <property type="molecule type" value="Genomic_DNA"/>
</dbReference>
<dbReference type="OrthoDB" id="9814483at2"/>
<comment type="caution">
    <text evidence="3">The sequence shown here is derived from an EMBL/GenBank/DDBJ whole genome shotgun (WGS) entry which is preliminary data.</text>
</comment>
<dbReference type="STRING" id="1105367.CG50_13660"/>
<dbReference type="eggNOG" id="COG1238">
    <property type="taxonomic scope" value="Bacteria"/>
</dbReference>
<dbReference type="RefSeq" id="WP_036635994.1">
    <property type="nucleotide sequence ID" value="NZ_CAXYYU010000002.1"/>
</dbReference>
<reference evidence="3 4" key="1">
    <citation type="submission" date="2014-03" db="EMBL/GenBank/DDBJ databases">
        <title>Genome of Paenirhodobacter enshiensis DW2-9.</title>
        <authorList>
            <person name="Wang D."/>
            <person name="Wang G."/>
        </authorList>
    </citation>
    <scope>NUCLEOTIDE SEQUENCE [LARGE SCALE GENOMIC DNA]</scope>
    <source>
        <strain evidence="3 4">DW2-9</strain>
    </source>
</reference>
<sequence>MVELVSLFLAGLIAATLLPVQSEAVLVALLLSGTHPTWLLLAVATVGNVLGSMVNWGLGRFLIGFSDRRWFPLSQRQIARAGGWYRRWGHWSLLASWLPLVGDPLTLAAGMLKEPFWRFALVVTLAKGGRYAAVAWITLGTI</sequence>
<evidence type="ECO:0000256" key="1">
    <source>
        <dbReference type="SAM" id="Phobius"/>
    </source>
</evidence>
<dbReference type="PANTHER" id="PTHR42709:SF4">
    <property type="entry name" value="INNER MEMBRANE PROTEIN YQAA"/>
    <property type="match status" value="1"/>
</dbReference>
<name>A0A086Y2F6_9RHOB</name>
<keyword evidence="1" id="KW-0472">Membrane</keyword>
<organism evidence="3 4">
    <name type="scientific">Paenirhodobacter enshiensis</name>
    <dbReference type="NCBI Taxonomy" id="1105367"/>
    <lineage>
        <taxon>Bacteria</taxon>
        <taxon>Pseudomonadati</taxon>
        <taxon>Pseudomonadota</taxon>
        <taxon>Alphaproteobacteria</taxon>
        <taxon>Rhodobacterales</taxon>
        <taxon>Rhodobacter group</taxon>
        <taxon>Paenirhodobacter</taxon>
    </lineage>
</organism>
<evidence type="ECO:0000313" key="3">
    <source>
        <dbReference type="EMBL" id="KFI28456.1"/>
    </source>
</evidence>
<dbReference type="InterPro" id="IPR051311">
    <property type="entry name" value="DedA_domain"/>
</dbReference>
<keyword evidence="1" id="KW-0812">Transmembrane</keyword>
<feature type="transmembrane region" description="Helical" evidence="1">
    <location>
        <begin position="38"/>
        <end position="58"/>
    </location>
</feature>
<protein>
    <submittedName>
        <fullName evidence="3">Membrane protein</fullName>
    </submittedName>
</protein>